<evidence type="ECO:0000256" key="5">
    <source>
        <dbReference type="ARBA" id="ARBA00023055"/>
    </source>
</evidence>
<reference evidence="11 12" key="1">
    <citation type="submission" date="2020-04" db="EMBL/GenBank/DDBJ databases">
        <authorList>
            <person name="Alioto T."/>
            <person name="Alioto T."/>
            <person name="Gomez Garrido J."/>
        </authorList>
    </citation>
    <scope>NUCLEOTIDE SEQUENCE [LARGE SCALE GENOMIC DNA]</scope>
</reference>
<dbReference type="OrthoDB" id="6484170at2759"/>
<dbReference type="InterPro" id="IPR001747">
    <property type="entry name" value="Vitellogenin_N"/>
</dbReference>
<evidence type="ECO:0000259" key="10">
    <source>
        <dbReference type="PROSITE" id="PS51233"/>
    </source>
</evidence>
<evidence type="ECO:0000256" key="7">
    <source>
        <dbReference type="PROSITE-ProRule" id="PRU00557"/>
    </source>
</evidence>
<dbReference type="InterPro" id="IPR015816">
    <property type="entry name" value="Vitellinogen_b-sht_N"/>
</dbReference>
<name>A0A8S1DTS5_9INSE</name>
<dbReference type="Gene3D" id="2.30.230.10">
    <property type="entry name" value="Lipovitellin, beta-sheet shell regions, chain A"/>
    <property type="match status" value="1"/>
</dbReference>
<evidence type="ECO:0000256" key="6">
    <source>
        <dbReference type="ARBA" id="ARBA00023180"/>
    </source>
</evidence>
<evidence type="ECO:0000256" key="2">
    <source>
        <dbReference type="ARBA" id="ARBA00022448"/>
    </source>
</evidence>
<dbReference type="InterPro" id="IPR015255">
    <property type="entry name" value="Vitellinogen_open_b-sht"/>
</dbReference>
<evidence type="ECO:0000256" key="3">
    <source>
        <dbReference type="ARBA" id="ARBA00022525"/>
    </source>
</evidence>
<accession>A0A8S1DTS5</accession>
<dbReference type="GO" id="GO:0005319">
    <property type="term" value="F:lipid transporter activity"/>
    <property type="evidence" value="ECO:0007669"/>
    <property type="project" value="InterPro"/>
</dbReference>
<dbReference type="Pfam" id="PF00094">
    <property type="entry name" value="VWD"/>
    <property type="match status" value="1"/>
</dbReference>
<organism evidence="11 12">
    <name type="scientific">Cloeon dipterum</name>
    <dbReference type="NCBI Taxonomy" id="197152"/>
    <lineage>
        <taxon>Eukaryota</taxon>
        <taxon>Metazoa</taxon>
        <taxon>Ecdysozoa</taxon>
        <taxon>Arthropoda</taxon>
        <taxon>Hexapoda</taxon>
        <taxon>Insecta</taxon>
        <taxon>Pterygota</taxon>
        <taxon>Palaeoptera</taxon>
        <taxon>Ephemeroptera</taxon>
        <taxon>Pisciforma</taxon>
        <taxon>Baetidae</taxon>
        <taxon>Cloeon</taxon>
    </lineage>
</organism>
<evidence type="ECO:0000256" key="8">
    <source>
        <dbReference type="SAM" id="SignalP"/>
    </source>
</evidence>
<feature type="signal peptide" evidence="8">
    <location>
        <begin position="1"/>
        <end position="22"/>
    </location>
</feature>
<feature type="domain" description="VWFD" evidence="10">
    <location>
        <begin position="2834"/>
        <end position="2998"/>
    </location>
</feature>
<dbReference type="Pfam" id="PF06448">
    <property type="entry name" value="DUF1081"/>
    <property type="match status" value="1"/>
</dbReference>
<dbReference type="PANTHER" id="PTHR23345">
    <property type="entry name" value="VITELLOGENIN-RELATED"/>
    <property type="match status" value="1"/>
</dbReference>
<keyword evidence="3" id="KW-0964">Secreted</keyword>
<keyword evidence="2" id="KW-0813">Transport</keyword>
<protein>
    <recommendedName>
        <fullName evidence="13">Vitellogenin domain-containing protein</fullName>
    </recommendedName>
</protein>
<feature type="domain" description="Vitellogenin" evidence="9">
    <location>
        <begin position="42"/>
        <end position="638"/>
    </location>
</feature>
<evidence type="ECO:0000259" key="9">
    <source>
        <dbReference type="PROSITE" id="PS51211"/>
    </source>
</evidence>
<dbReference type="Pfam" id="PF01347">
    <property type="entry name" value="Vitellogenin_N"/>
    <property type="match status" value="1"/>
</dbReference>
<dbReference type="Proteomes" id="UP000494165">
    <property type="component" value="Unassembled WGS sequence"/>
</dbReference>
<dbReference type="SUPFAM" id="SSF56968">
    <property type="entry name" value="Lipovitellin-phosvitin complex, beta-sheet shell regions"/>
    <property type="match status" value="2"/>
</dbReference>
<keyword evidence="6" id="KW-0325">Glycoprotein</keyword>
<feature type="chain" id="PRO_5035866055" description="Vitellogenin domain-containing protein" evidence="8">
    <location>
        <begin position="23"/>
        <end position="3395"/>
    </location>
</feature>
<keyword evidence="5" id="KW-0445">Lipid transport</keyword>
<dbReference type="InterPro" id="IPR001846">
    <property type="entry name" value="VWF_type-D"/>
</dbReference>
<dbReference type="InterPro" id="IPR015817">
    <property type="entry name" value="Vitellinogen_open_b-sht_sub1"/>
</dbReference>
<keyword evidence="4 8" id="KW-0732">Signal</keyword>
<dbReference type="Gene3D" id="2.20.50.20">
    <property type="entry name" value="Lipovitellin. Chain A, domain 3"/>
    <property type="match status" value="1"/>
</dbReference>
<dbReference type="InterPro" id="IPR015819">
    <property type="entry name" value="Lipid_transp_b-sht_shell"/>
</dbReference>
<dbReference type="SMART" id="SM00638">
    <property type="entry name" value="LPD_N"/>
    <property type="match status" value="1"/>
</dbReference>
<evidence type="ECO:0000256" key="4">
    <source>
        <dbReference type="ARBA" id="ARBA00022729"/>
    </source>
</evidence>
<dbReference type="PANTHER" id="PTHR23345:SF36">
    <property type="entry name" value="APOLIPOPHORINS"/>
    <property type="match status" value="1"/>
</dbReference>
<dbReference type="SMART" id="SM01169">
    <property type="entry name" value="DUF1943"/>
    <property type="match status" value="1"/>
</dbReference>
<keyword evidence="12" id="KW-1185">Reference proteome</keyword>
<evidence type="ECO:0000256" key="1">
    <source>
        <dbReference type="ARBA" id="ARBA00004613"/>
    </source>
</evidence>
<dbReference type="Gene3D" id="2.20.80.10">
    <property type="entry name" value="Lipovitellin-phosvitin complex, chain A, domain 4"/>
    <property type="match status" value="1"/>
</dbReference>
<dbReference type="Gene3D" id="1.25.10.20">
    <property type="entry name" value="Vitellinogen, superhelical"/>
    <property type="match status" value="1"/>
</dbReference>
<comment type="caution">
    <text evidence="7">Lacks conserved residue(s) required for the propagation of feature annotation.</text>
</comment>
<dbReference type="EMBL" id="CADEPI010000237">
    <property type="protein sequence ID" value="CAB3381559.1"/>
    <property type="molecule type" value="Genomic_DNA"/>
</dbReference>
<dbReference type="PROSITE" id="PS51233">
    <property type="entry name" value="VWFD"/>
    <property type="match status" value="1"/>
</dbReference>
<evidence type="ECO:0000313" key="11">
    <source>
        <dbReference type="EMBL" id="CAB3381559.1"/>
    </source>
</evidence>
<sequence length="3395" mass="372567">MTTGKVLPTLLALAVYVNVVLALPLKTCPAFECTGSNDVFAFEPKKIYTYNLETQTSNILSGATVNQGKLHLSSEVTLQAVSTCSAILTVKKAIISNGDKKHQGSTIIEGSPVLIGIQNGQLVSEFCAGKADSLVSLNVKRAIASFFQIPVEKKQYTDIFGTCEVETTVVNGADGATEVNSYRNLNGCKHRESIISSIPSSSYNFEANVQSAPVIKSSARIEQKLKNKVLESASGHEEYHFVPYSNEGNGAIITVSTNISLVRTTDGDAPFVAAEPTSLSVIFEAPHGSSNDFTNLKTLQSAVESVCASIESSNVDTAYQVRNLIQIVRQSSSNDLLKTFNSFKSKCGGKLLIDALLSAATGQSMEALVRLSKTKGTVDLDQLYISLAFNRHPTLASIKAVGTLVDKNAPRSLILGAGALVGKYHELHGVGENKEIDGLLDKITKPLDNCNTKTHEEEDKVLTALKGLHNAHYIPESIAVKVKACVGKKLPARVRVAALDAIQSDAGNAQLKPTVLEILADREEDSEVRIKAYLVAATCPCGKVYEVVSKLIESEPVNQVGSFVATHLRNLRASANPDKAGAKAILSSISVPAKKYKYDYRRFSTNNELSFSLSKEGVAASAESNVIFSQNSFLPRSADLNLTANILGHSFNLLEVGLRAENLEHILEGFFGPKGYYNTRSAEDVLNSGNNTVNTLAAKIRERASQSIRNKRSVDRSSVDKINAKVYHEHDNVINTDLYLKLFGYELAFYSYYGNPTEFSPFGIVDKIFDRVDNTIKAAKNFNLEYEKNVQVFDTELSYPTLTGFPIKLSTAATAAIKLELKTAFDLPAIVEDPKNTNFQFKFIPSATIEAATDFFVDFHVASSGLRHAATIHTANAVDLTLKILDGKGFDLNIGTPLAKQQLLSVKSELFSTSRDKTSVPVQTPLEFSIPRKTYHGCFDQLNSFIGQSLCFDLNYPNEGVPKKGPFFPLDGPFLLRGDLEKDSSLTNYNIQAKYDDKTPNVRGWSLEFSTPSSENNRLFRFFFTLTNVFTKDEPNKQAKLEFVTPIKSGYASLSSISNDQEKALEAIAKLDEDEYKAKLGLTVIGASGEITTYKPVLTYSAPGDDGANRQYTVDGTIKHDKGNNVNKLTFTEVAVTIPKNKYQLDGIVSTGPSGFDIDVIAKYNNLAETAILTSKYAHQEKLHFDILVKLSQFPESAFSAIYDGLNVKNQADNKLKVFYGADLNNEKNSVTIEQFYKVEKEEEKITSIISKNKLTYPAADLYLTLNTEGVRKKSFHYVFEAGYEQQKLTSELNYKFNIPAVEGEKDSRDPGGFDLQFKAGAAGKTVVININRLIQNAVTSKSLFSVELQPESKIFKIESDLIHRLDKSDFKVMLTSVFTVTGIPDTYTICTGMENKPEQNQAHLKVSKGADEVLRIKGETNLGDTVTGKFEVFLKGFVDGTGTFNHVKSKNEGNLEATFNSEKLNRKVVVSGKVAPGAKATAREVGLVVHLDADKNPNSKISVDSSIDLNKDGRSYDTKTKVAVLDSVFVVALKGVAPSRTPLDNGVMYKFDGSFELPSKQVFSAYADFVQLKESEGKGTTSLVKFNDGKDYKLKYSARHVSVDGFNVPTFDVDTKLELSGGKKDLNVALNVKNTAEADKKTIVHKVDVSGSAIPQPFSSTFTAEIQDIPKYGLKATYGEKVALDAEASFNFKNKKDQSYNLNFNLKSDFEGYKQVKYVSSYKGNYEEESCKADATELLEIENARVYDIAAHVDYLHTSTQCKGLYKLTSFLGAEEKEPRVFSISHDFQGATEKITDNTQARKVTVNVGLSQANTAFGIKLDGETPGDGSTSGKFGLTLDTPIENYKTIVIKLDRRCQDSEKLVDADVELQFNSDANRHYLVHGKIDLREISRLFSVEITKFDKSPIFKTLAAYRRPTSTEITGELVINVAGPKPRDLAVDGVVKYPGGFEDFDVVINLDSADLKLNKVKVHLDTTNSAAKGRKINISIKSADKTLVEGSTNIQKKEDGQSTVYEGKGEVELDGDKYASDLTLSHKILKKEGSDPEQGFDFTLSGSLTGKQTRTVESQLLLTNKAMRAHTKYCDAKCSQVEVANTLKLTDTTKLEIENKINIDFEHSANAFALNLGSKLLRKGLEFEHKIEAVLGKADKATKYEYEAFIKERSTGFHLTTPKRTIAIDGIFSTPGKGKSENTQNYKTEVTVYLDKTNEPDKKLSLLSTVDITKGKDGTTYSSDIKLSHPLIEKALIVKSKTLIGTGQVLLDSSFNLDVFAKKNQAIVFSLKNERIPIEGGFNMTSTLTIASKAQSLDFSAVSHFVASKKEVGFGSVIACKKENDIKESAVLFSANIDSLLVFVRSPSCEVLRVHGDCKRQQGIPPKNSVFLSFLDTITFEGEVIGYQSFKYQAYDKNHPEVRTVYSGAYEIEKELLLEAEHLSAGSSAKLFRLRVALDKDNFLQTEQTLDADQLKVALERLQAIGKAAVDNFVQCASENYKVAEARAKSIYENLKKAQPNLQPLIDRVKAQLDALQAELRADPTINELFGIIQNLVGGLAQAVTKFLQTAGEYVEKLTTILKEWAGKFSELINKLTPVVTEAIGNVSKAIAGVFNAFFEIFVKLGGQVLEVIKANSGDIQKFFALFAEFFKEQSKVIGEIVTELSVYVNELIKTIIKQLESQPVLEKLKERYQELYKLFLERFDGVFIEITDTLKEILPNKELHDFAMALSDYIYKKVKGQTVDDIAELRKISEKLIRAITLMFNLPEGTGVPGVQGLNFENLLKFSVAPNNLDSLLNLPQFASFRVSLFELLGASDLPSASEIIFTYSVPRHVDDIVPPHRAYGQISGSKHIYTFDGDHYTLKGDCQYLLARDFDDGNFSLTAELAGGELKSVAYIDTQDTVEIKDDHTVLVNGQPAELPLHQNDISVFRTLNAVNIKSKFGVEVVCDVHQRLVTFTINGYYFGKTRGLLGTISNEKYDDWTLPNGQIATTVSQFANAYALSESCQNQVPVEHKHVTNTECANAFTAPASFSECFGFVDRTPYRQGCEDAIEDAQTPEQKTAAICNAAAAYVAKCRESTFLLPTIPKTCAKCNLGSSSIDVGKTAVVKTAGKVDAIILVEQTTENSAAFNDLGLPLAAEVKKDLIAKGFGDIRAALIGYGAPGQRYPSLFTTNGQFSLNIDGPPKQLKFGPVEGATAGVSTHPLLAYLNSAKEYSTLELGLTPLAQAFRQVMEYPFRADAAKVVILVRNSECHKSKLPVALQQLVFFQAKAFFKDRGIVVGLIQPIDISTSSAEKKIAGFDSDVAIVYTKKGVDAAGRSSLDYSSDTCAPYIDIVKPVVVSSKAFFELKAGPRKQFISSVASRFATLAASENTQNCYCGFHEGLHAQTTCSVSATKPLVRPYT</sequence>
<dbReference type="InterPro" id="IPR050733">
    <property type="entry name" value="Vitellogenin/Apolipophorin"/>
</dbReference>
<dbReference type="InterPro" id="IPR011030">
    <property type="entry name" value="Lipovitellin_superhlx_dom"/>
</dbReference>
<dbReference type="InterPro" id="IPR009454">
    <property type="entry name" value="Lipid_transpt_open_b-sht"/>
</dbReference>
<proteinExistence type="predicted"/>
<comment type="caution">
    <text evidence="11">The sequence shown here is derived from an EMBL/GenBank/DDBJ whole genome shotgun (WGS) entry which is preliminary data.</text>
</comment>
<dbReference type="SUPFAM" id="SSF48431">
    <property type="entry name" value="Lipovitellin-phosvitin complex, superhelical domain"/>
    <property type="match status" value="1"/>
</dbReference>
<dbReference type="GO" id="GO:0005576">
    <property type="term" value="C:extracellular region"/>
    <property type="evidence" value="ECO:0007669"/>
    <property type="project" value="UniProtKB-SubCell"/>
</dbReference>
<dbReference type="SMART" id="SM00216">
    <property type="entry name" value="VWD"/>
    <property type="match status" value="1"/>
</dbReference>
<evidence type="ECO:0000313" key="12">
    <source>
        <dbReference type="Proteomes" id="UP000494165"/>
    </source>
</evidence>
<comment type="subcellular location">
    <subcellularLocation>
        <location evidence="1">Secreted</location>
    </subcellularLocation>
</comment>
<gene>
    <name evidence="11" type="ORF">CLODIP_2_CD09664</name>
</gene>
<dbReference type="Pfam" id="PF09172">
    <property type="entry name" value="Vit_open_b-sht"/>
    <property type="match status" value="1"/>
</dbReference>
<evidence type="ECO:0008006" key="13">
    <source>
        <dbReference type="Google" id="ProtNLM"/>
    </source>
</evidence>
<dbReference type="PROSITE" id="PS51211">
    <property type="entry name" value="VITELLOGENIN"/>
    <property type="match status" value="1"/>
</dbReference>